<accession>A0ACC2NUB5</accession>
<keyword evidence="2" id="KW-1185">Reference proteome</keyword>
<evidence type="ECO:0000313" key="2">
    <source>
        <dbReference type="Proteomes" id="UP001239111"/>
    </source>
</evidence>
<dbReference type="EMBL" id="CM056743">
    <property type="protein sequence ID" value="KAJ8674431.1"/>
    <property type="molecule type" value="Genomic_DNA"/>
</dbReference>
<proteinExistence type="predicted"/>
<sequence>MSKINPQQILTTDVEVHSTTLPWKLTKWSFTKDRIDVIRFNYVTVDKLSCRVNLALTLGSTPRHRRVHRESILEVELHGGRNSKSKFLVDVYMMNKKYNTPQIFGVYCSKAPWLAPCTLKFNLPPMISNASQPYMDYYADEDDNLTIYIDIKEYVESTKIEKNHQLPRWY</sequence>
<evidence type="ECO:0000313" key="1">
    <source>
        <dbReference type="EMBL" id="KAJ8674431.1"/>
    </source>
</evidence>
<protein>
    <submittedName>
        <fullName evidence="1">Uncharacterized protein</fullName>
    </submittedName>
</protein>
<name>A0ACC2NUB5_9HYME</name>
<organism evidence="1 2">
    <name type="scientific">Eretmocerus hayati</name>
    <dbReference type="NCBI Taxonomy" id="131215"/>
    <lineage>
        <taxon>Eukaryota</taxon>
        <taxon>Metazoa</taxon>
        <taxon>Ecdysozoa</taxon>
        <taxon>Arthropoda</taxon>
        <taxon>Hexapoda</taxon>
        <taxon>Insecta</taxon>
        <taxon>Pterygota</taxon>
        <taxon>Neoptera</taxon>
        <taxon>Endopterygota</taxon>
        <taxon>Hymenoptera</taxon>
        <taxon>Apocrita</taxon>
        <taxon>Proctotrupomorpha</taxon>
        <taxon>Chalcidoidea</taxon>
        <taxon>Aphelinidae</taxon>
        <taxon>Aphelininae</taxon>
        <taxon>Eretmocerus</taxon>
    </lineage>
</organism>
<dbReference type="Proteomes" id="UP001239111">
    <property type="component" value="Chromosome 3"/>
</dbReference>
<comment type="caution">
    <text evidence="1">The sequence shown here is derived from an EMBL/GenBank/DDBJ whole genome shotgun (WGS) entry which is preliminary data.</text>
</comment>
<gene>
    <name evidence="1" type="ORF">QAD02_005693</name>
</gene>
<reference evidence="1" key="1">
    <citation type="submission" date="2023-04" db="EMBL/GenBank/DDBJ databases">
        <title>A chromosome-level genome assembly of the parasitoid wasp Eretmocerus hayati.</title>
        <authorList>
            <person name="Zhong Y."/>
            <person name="Liu S."/>
            <person name="Liu Y."/>
        </authorList>
    </citation>
    <scope>NUCLEOTIDE SEQUENCE</scope>
    <source>
        <strain evidence="1">ZJU_SS_LIU_2023</strain>
    </source>
</reference>